<dbReference type="Proteomes" id="UP000010866">
    <property type="component" value="Chromosome"/>
</dbReference>
<proteinExistence type="predicted"/>
<dbReference type="OrthoDB" id="147999at2157"/>
<dbReference type="HOGENOM" id="CLU_1700287_0_0_2"/>
<dbReference type="KEGG" id="mhz:Metho_1168"/>
<sequence>MLFKYDSSNNFLQVDNTIVPSYDLTKNPIGTCSFCDAQIISQSHHYLGNDIAVVACCEKCGASFINLYDREWNWLSEQPISHFFSYTESNMHEKGESNKARISDRSVLEVYYTDLSKVPLNKLNTIFSPSEIEAMFSKSLGEKYVRQYLYRARKKYKKFQDVFGITLDI</sequence>
<keyword evidence="2" id="KW-1185">Reference proteome</keyword>
<name>L0KXI6_METHD</name>
<organism evidence="1 2">
    <name type="scientific">Methanomethylovorans hollandica (strain DSM 15978 / NBRC 107637 / DMS1)</name>
    <dbReference type="NCBI Taxonomy" id="867904"/>
    <lineage>
        <taxon>Archaea</taxon>
        <taxon>Methanobacteriati</taxon>
        <taxon>Methanobacteriota</taxon>
        <taxon>Stenosarchaea group</taxon>
        <taxon>Methanomicrobia</taxon>
        <taxon>Methanosarcinales</taxon>
        <taxon>Methanosarcinaceae</taxon>
        <taxon>Methanomethylovorans</taxon>
    </lineage>
</organism>
<protein>
    <submittedName>
        <fullName evidence="1">Uncharacterized protein</fullName>
    </submittedName>
</protein>
<dbReference type="STRING" id="867904.Metho_1168"/>
<gene>
    <name evidence="1" type="ordered locus">Metho_1168</name>
</gene>
<dbReference type="EMBL" id="CP003362">
    <property type="protein sequence ID" value="AGB49400.1"/>
    <property type="molecule type" value="Genomic_DNA"/>
</dbReference>
<dbReference type="GeneID" id="14406977"/>
<accession>L0KXI6</accession>
<evidence type="ECO:0000313" key="2">
    <source>
        <dbReference type="Proteomes" id="UP000010866"/>
    </source>
</evidence>
<dbReference type="AlphaFoldDB" id="L0KXI6"/>
<evidence type="ECO:0000313" key="1">
    <source>
        <dbReference type="EMBL" id="AGB49400.1"/>
    </source>
</evidence>
<dbReference type="RefSeq" id="WP_015324566.1">
    <property type="nucleotide sequence ID" value="NC_019977.1"/>
</dbReference>
<reference evidence="2" key="1">
    <citation type="submission" date="2012-02" db="EMBL/GenBank/DDBJ databases">
        <title>Complete sequence of chromosome of Methanomethylovorans hollandica DSM 15978.</title>
        <authorList>
            <person name="Lucas S."/>
            <person name="Copeland A."/>
            <person name="Lapidus A."/>
            <person name="Glavina del Rio T."/>
            <person name="Dalin E."/>
            <person name="Tice H."/>
            <person name="Bruce D."/>
            <person name="Goodwin L."/>
            <person name="Pitluck S."/>
            <person name="Peters L."/>
            <person name="Mikhailova N."/>
            <person name="Held B."/>
            <person name="Kyrpides N."/>
            <person name="Mavromatis K."/>
            <person name="Ivanova N."/>
            <person name="Brettin T."/>
            <person name="Detter J.C."/>
            <person name="Han C."/>
            <person name="Larimer F."/>
            <person name="Land M."/>
            <person name="Hauser L."/>
            <person name="Markowitz V."/>
            <person name="Cheng J.-F."/>
            <person name="Hugenholtz P."/>
            <person name="Woyke T."/>
            <person name="Wu D."/>
            <person name="Spring S."/>
            <person name="Schroeder M."/>
            <person name="Brambilla E."/>
            <person name="Klenk H.-P."/>
            <person name="Eisen J.A."/>
        </authorList>
    </citation>
    <scope>NUCLEOTIDE SEQUENCE [LARGE SCALE GENOMIC DNA]</scope>
    <source>
        <strain evidence="2">DSM 15978 / NBRC 107637 / DMS1</strain>
    </source>
</reference>